<dbReference type="STRING" id="6412.T1FHH6"/>
<evidence type="ECO:0008006" key="5">
    <source>
        <dbReference type="Google" id="ProtNLM"/>
    </source>
</evidence>
<dbReference type="Gene3D" id="2.60.40.10">
    <property type="entry name" value="Immunoglobulins"/>
    <property type="match status" value="1"/>
</dbReference>
<name>T1FHH6_HELRO</name>
<sequence length="129" mass="14210">MSVGIDNSNGLSTDNDDGGGGVGNDVSTHAIKRRSAEIVANVGGRVVLECELSVHEEGYMIKWSKLGIQVPIIIVVSVTSSPPHIDNGFFRRIRIVNEANLEIIQIREEDEGYDNDGGLMMEIMMMFMW</sequence>
<protein>
    <recommendedName>
        <fullName evidence="5">Ig-like domain-containing protein</fullName>
    </recommendedName>
</protein>
<dbReference type="CTD" id="20208275"/>
<dbReference type="AlphaFoldDB" id="T1FHH6"/>
<organism evidence="3 4">
    <name type="scientific">Helobdella robusta</name>
    <name type="common">Californian leech</name>
    <dbReference type="NCBI Taxonomy" id="6412"/>
    <lineage>
        <taxon>Eukaryota</taxon>
        <taxon>Metazoa</taxon>
        <taxon>Spiralia</taxon>
        <taxon>Lophotrochozoa</taxon>
        <taxon>Annelida</taxon>
        <taxon>Clitellata</taxon>
        <taxon>Hirudinea</taxon>
        <taxon>Rhynchobdellida</taxon>
        <taxon>Glossiphoniidae</taxon>
        <taxon>Helobdella</taxon>
    </lineage>
</organism>
<reference evidence="4" key="1">
    <citation type="submission" date="2012-12" db="EMBL/GenBank/DDBJ databases">
        <authorList>
            <person name="Hellsten U."/>
            <person name="Grimwood J."/>
            <person name="Chapman J.A."/>
            <person name="Shapiro H."/>
            <person name="Aerts A."/>
            <person name="Otillar R.P."/>
            <person name="Terry A.Y."/>
            <person name="Boore J.L."/>
            <person name="Simakov O."/>
            <person name="Marletaz F."/>
            <person name="Cho S.-J."/>
            <person name="Edsinger-Gonzales E."/>
            <person name="Havlak P."/>
            <person name="Kuo D.-H."/>
            <person name="Larsson T."/>
            <person name="Lv J."/>
            <person name="Arendt D."/>
            <person name="Savage R."/>
            <person name="Osoegawa K."/>
            <person name="de Jong P."/>
            <person name="Lindberg D.R."/>
            <person name="Seaver E.C."/>
            <person name="Weisblat D.A."/>
            <person name="Putnam N.H."/>
            <person name="Grigoriev I.V."/>
            <person name="Rokhsar D.S."/>
        </authorList>
    </citation>
    <scope>NUCLEOTIDE SEQUENCE</scope>
</reference>
<reference evidence="2 4" key="2">
    <citation type="journal article" date="2013" name="Nature">
        <title>Insights into bilaterian evolution from three spiralian genomes.</title>
        <authorList>
            <person name="Simakov O."/>
            <person name="Marletaz F."/>
            <person name="Cho S.J."/>
            <person name="Edsinger-Gonzales E."/>
            <person name="Havlak P."/>
            <person name="Hellsten U."/>
            <person name="Kuo D.H."/>
            <person name="Larsson T."/>
            <person name="Lv J."/>
            <person name="Arendt D."/>
            <person name="Savage R."/>
            <person name="Osoegawa K."/>
            <person name="de Jong P."/>
            <person name="Grimwood J."/>
            <person name="Chapman J.A."/>
            <person name="Shapiro H."/>
            <person name="Aerts A."/>
            <person name="Otillar R.P."/>
            <person name="Terry A.Y."/>
            <person name="Boore J.L."/>
            <person name="Grigoriev I.V."/>
            <person name="Lindberg D.R."/>
            <person name="Seaver E.C."/>
            <person name="Weisblat D.A."/>
            <person name="Putnam N.H."/>
            <person name="Rokhsar D.S."/>
        </authorList>
    </citation>
    <scope>NUCLEOTIDE SEQUENCE</scope>
</reference>
<evidence type="ECO:0000256" key="1">
    <source>
        <dbReference type="SAM" id="MobiDB-lite"/>
    </source>
</evidence>
<reference evidence="3" key="3">
    <citation type="submission" date="2015-06" db="UniProtKB">
        <authorList>
            <consortium name="EnsemblMetazoa"/>
        </authorList>
    </citation>
    <scope>IDENTIFICATION</scope>
</reference>
<evidence type="ECO:0000313" key="3">
    <source>
        <dbReference type="EnsemblMetazoa" id="HelroP181944"/>
    </source>
</evidence>
<dbReference type="EnsemblMetazoa" id="HelroT181944">
    <property type="protein sequence ID" value="HelroP181944"/>
    <property type="gene ID" value="HelroG181944"/>
</dbReference>
<dbReference type="EMBL" id="KB097680">
    <property type="protein sequence ID" value="ESN92014.1"/>
    <property type="molecule type" value="Genomic_DNA"/>
</dbReference>
<dbReference type="KEGG" id="hro:HELRODRAFT_181944"/>
<feature type="compositionally biased region" description="Polar residues" evidence="1">
    <location>
        <begin position="1"/>
        <end position="13"/>
    </location>
</feature>
<dbReference type="OrthoDB" id="6234674at2759"/>
<gene>
    <name evidence="3" type="primary">20208275</name>
    <name evidence="2" type="ORF">HELRODRAFT_181944</name>
</gene>
<proteinExistence type="predicted"/>
<dbReference type="InParanoid" id="T1FHH6"/>
<evidence type="ECO:0000313" key="2">
    <source>
        <dbReference type="EMBL" id="ESN92014.1"/>
    </source>
</evidence>
<dbReference type="GeneID" id="20208275"/>
<accession>T1FHH6</accession>
<dbReference type="InterPro" id="IPR036179">
    <property type="entry name" value="Ig-like_dom_sf"/>
</dbReference>
<dbReference type="SUPFAM" id="SSF48726">
    <property type="entry name" value="Immunoglobulin"/>
    <property type="match status" value="1"/>
</dbReference>
<keyword evidence="4" id="KW-1185">Reference proteome</keyword>
<dbReference type="EMBL" id="AMQM01007885">
    <property type="status" value="NOT_ANNOTATED_CDS"/>
    <property type="molecule type" value="Genomic_DNA"/>
</dbReference>
<dbReference type="Proteomes" id="UP000015101">
    <property type="component" value="Unassembled WGS sequence"/>
</dbReference>
<dbReference type="RefSeq" id="XP_009029958.1">
    <property type="nucleotide sequence ID" value="XM_009031710.1"/>
</dbReference>
<feature type="region of interest" description="Disordered" evidence="1">
    <location>
        <begin position="1"/>
        <end position="26"/>
    </location>
</feature>
<dbReference type="HOGENOM" id="CLU_1951129_0_0_1"/>
<dbReference type="InterPro" id="IPR013783">
    <property type="entry name" value="Ig-like_fold"/>
</dbReference>
<evidence type="ECO:0000313" key="4">
    <source>
        <dbReference type="Proteomes" id="UP000015101"/>
    </source>
</evidence>